<dbReference type="RefSeq" id="WP_061101546.1">
    <property type="nucleotide sequence ID" value="NZ_KQ961784.1"/>
</dbReference>
<reference evidence="4 5" key="1">
    <citation type="submission" date="2016-02" db="EMBL/GenBank/DDBJ databases">
        <authorList>
            <person name="Wen L."/>
            <person name="He K."/>
            <person name="Yang H."/>
        </authorList>
    </citation>
    <scope>NUCLEOTIDE SEQUENCE [LARGE SCALE GENOMIC DNA]</scope>
    <source>
        <strain evidence="4 5">MJR8628A</strain>
    </source>
</reference>
<dbReference type="AlphaFoldDB" id="A0A135YZ55"/>
<dbReference type="Pfam" id="PF06605">
    <property type="entry name" value="Prophage_tail"/>
    <property type="match status" value="1"/>
</dbReference>
<keyword evidence="1" id="KW-0175">Coiled coil</keyword>
<feature type="region of interest" description="Disordered" evidence="2">
    <location>
        <begin position="786"/>
        <end position="828"/>
    </location>
</feature>
<dbReference type="PROSITE" id="PS51688">
    <property type="entry name" value="ICA"/>
    <property type="match status" value="1"/>
</dbReference>
<dbReference type="InterPro" id="IPR030392">
    <property type="entry name" value="S74_ICA"/>
</dbReference>
<dbReference type="InterPro" id="IPR010572">
    <property type="entry name" value="Tail_dom"/>
</dbReference>
<sequence>MIRIFKSDEKEFKSNGVQIIDKYIVDPVISEELNGIFSFEFSIPISKSQHIEKENIVVAPTPTLDDQAFRISQIRKSNGMYHVTCYHIFYDLTHNIIEDINIMSAGASEALDRINAGCTNKHPFKFYTDMSDKISNCRIVRYNPVKALLGNEDNTFVNRWGGEIERDNFRITMKKRLGIDSGAQIRYRKNLTGYEAEIDFTQITTRIMPKGFDGVLLPEKYVDSPNINKYHNIKTKVIEYSDVKIKDENSSDSDGVSKEEAYKELRRLAKLEFSENHIDEPRANYKVNFVALENTKEYKKIKRLESVNLGDRLKVVHKNENLDISARVISYKYNPISKSYIEVEMGNIADKFTSLSQEIKRIGDKVDNGVQSALNESKTLATKILKEGFGGHVKILPDKILIMDTDDEKTAKKVWMWNKNGLGFSSTGVNGEFGLAMTHDGAIVADYITSGNLNANLLTAGHIKGKNFDLDLDAGVMKFGNGAISKNNLAPDLVQELKGQDGQSQYVHTRYSDSPGTTGAMYVETSSNSGEPHKYIGFAVTNSKGAPALKSEYKWSKYVGDDGSNGTPGRPGTDGKTPYFHVAWADNSSGSSGFTTSGGTNKLYMGTYTDFTESDSIDPGRYKWVKVKGDDGESFKYNLISNGDFHIDVTKAEAGYKPSELNRWQFRNDSDKSKAYIKKPSDKSWRALEVSATDTIEINQYLNLKKNTKYYIKATIASEEMKLYYYGSHYSNITPVKDNYDYFTTINMSFTTHDSDTHFIQLECKKKTTVRDVIISEEPIPDNTEWYPSKFDGIGQDGKPGRDGRDGERGAQGPPGRDGRDGSMVDLPPALKDWSGKATEISGKYVFTPELFVGTNGDSKYSRTGIYMGSGIKARDLFDNFTTFDGITGINNGTATWHLSVNGNGWIGNSQRAMWWNKDGELTLPKVKAREIEAGAITTDILYPGLNNRIVLESGYNPGDNDCISIDTNTDSSGKKSLRLKVNAGTYLRLSKDSAFSFLSRGSTVFHFDPRQQYDLEFFGDRGRGTGKFNMYDAYVEAKCYEGQVAKMGIVTYEMQWSTSDKRLKTDIEYLSQGMTSKLINFIKNVDVAEFYYKSDKEKDHKQISVIAQDIIEQFPELKNYIVNEVGEYYTVNSNNINFATIVTLQEEIKKREELESKVNKLENELEEIKKLLKKEGE</sequence>
<dbReference type="InterPro" id="IPR007119">
    <property type="entry name" value="Phage_tail_spike_N"/>
</dbReference>
<organism evidence="4 5">
    <name type="scientific">Peptostreptococcus anaerobius</name>
    <dbReference type="NCBI Taxonomy" id="1261"/>
    <lineage>
        <taxon>Bacteria</taxon>
        <taxon>Bacillati</taxon>
        <taxon>Bacillota</taxon>
        <taxon>Clostridia</taxon>
        <taxon>Peptostreptococcales</taxon>
        <taxon>Peptostreptococcaceae</taxon>
        <taxon>Peptostreptococcus</taxon>
    </lineage>
</organism>
<evidence type="ECO:0000256" key="1">
    <source>
        <dbReference type="SAM" id="Coils"/>
    </source>
</evidence>
<evidence type="ECO:0000259" key="3">
    <source>
        <dbReference type="PROSITE" id="PS51688"/>
    </source>
</evidence>
<gene>
    <name evidence="4" type="ORF">HMPREF3195_00124</name>
</gene>
<dbReference type="Proteomes" id="UP000070326">
    <property type="component" value="Unassembled WGS sequence"/>
</dbReference>
<feature type="coiled-coil region" evidence="1">
    <location>
        <begin position="1145"/>
        <end position="1175"/>
    </location>
</feature>
<protein>
    <submittedName>
        <fullName evidence="4">Phage minor structural protein</fullName>
    </submittedName>
</protein>
<dbReference type="PATRIC" id="fig|1261.5.peg.126"/>
<dbReference type="STRING" id="1261.HMPREF3195_00124"/>
<comment type="caution">
    <text evidence="4">The sequence shown here is derived from an EMBL/GenBank/DDBJ whole genome shotgun (WGS) entry which is preliminary data.</text>
</comment>
<evidence type="ECO:0000313" key="4">
    <source>
        <dbReference type="EMBL" id="KXI14669.1"/>
    </source>
</evidence>
<dbReference type="EMBL" id="LSQZ01000003">
    <property type="protein sequence ID" value="KXI14669.1"/>
    <property type="molecule type" value="Genomic_DNA"/>
</dbReference>
<feature type="compositionally biased region" description="Basic and acidic residues" evidence="2">
    <location>
        <begin position="799"/>
        <end position="809"/>
    </location>
</feature>
<evidence type="ECO:0000256" key="2">
    <source>
        <dbReference type="SAM" id="MobiDB-lite"/>
    </source>
</evidence>
<dbReference type="NCBIfam" id="TIGR01665">
    <property type="entry name" value="put_anti_recept"/>
    <property type="match status" value="1"/>
</dbReference>
<feature type="domain" description="Peptidase S74" evidence="3">
    <location>
        <begin position="1060"/>
        <end position="1159"/>
    </location>
</feature>
<name>A0A135YZ55_9FIRM</name>
<accession>A0A135YZ55</accession>
<evidence type="ECO:0000313" key="5">
    <source>
        <dbReference type="Proteomes" id="UP000070326"/>
    </source>
</evidence>
<dbReference type="Pfam" id="PF13884">
    <property type="entry name" value="Peptidase_S74"/>
    <property type="match status" value="1"/>
</dbReference>
<proteinExistence type="predicted"/>